<keyword evidence="9" id="KW-1185">Reference proteome</keyword>
<feature type="domain" description="Rhodopsin" evidence="7">
    <location>
        <begin position="23"/>
        <end position="158"/>
    </location>
</feature>
<dbReference type="PANTHER" id="PTHR33048">
    <property type="entry name" value="PTH11-LIKE INTEGRAL MEMBRANE PROTEIN (AFU_ORTHOLOGUE AFUA_5G11245)"/>
    <property type="match status" value="1"/>
</dbReference>
<feature type="transmembrane region" description="Helical" evidence="6">
    <location>
        <begin position="197"/>
        <end position="219"/>
    </location>
</feature>
<feature type="transmembrane region" description="Helical" evidence="6">
    <location>
        <begin position="226"/>
        <end position="245"/>
    </location>
</feature>
<comment type="similarity">
    <text evidence="5">Belongs to the SAT4 family.</text>
</comment>
<name>A0AAD6N8I5_PENCN</name>
<dbReference type="AlphaFoldDB" id="A0AAD6N8I5"/>
<dbReference type="EMBL" id="JAQJZL010000005">
    <property type="protein sequence ID" value="KAJ6041536.1"/>
    <property type="molecule type" value="Genomic_DNA"/>
</dbReference>
<feature type="domain" description="Rhodopsin" evidence="7">
    <location>
        <begin position="199"/>
        <end position="289"/>
    </location>
</feature>
<feature type="transmembrane region" description="Helical" evidence="6">
    <location>
        <begin position="116"/>
        <end position="137"/>
    </location>
</feature>
<reference evidence="8" key="2">
    <citation type="submission" date="2023-01" db="EMBL/GenBank/DDBJ databases">
        <authorList>
            <person name="Petersen C."/>
        </authorList>
    </citation>
    <scope>NUCLEOTIDE SEQUENCE</scope>
    <source>
        <strain evidence="8">IBT 15450</strain>
    </source>
</reference>
<comment type="subcellular location">
    <subcellularLocation>
        <location evidence="1">Membrane</location>
        <topology evidence="1">Multi-pass membrane protein</topology>
    </subcellularLocation>
</comment>
<feature type="transmembrane region" description="Helical" evidence="6">
    <location>
        <begin position="265"/>
        <end position="289"/>
    </location>
</feature>
<feature type="transmembrane region" description="Helical" evidence="6">
    <location>
        <begin position="81"/>
        <end position="104"/>
    </location>
</feature>
<keyword evidence="2 6" id="KW-0812">Transmembrane</keyword>
<accession>A0AAD6N8I5</accession>
<dbReference type="Pfam" id="PF20684">
    <property type="entry name" value="Fung_rhodopsin"/>
    <property type="match status" value="2"/>
</dbReference>
<evidence type="ECO:0000256" key="3">
    <source>
        <dbReference type="ARBA" id="ARBA00022989"/>
    </source>
</evidence>
<protein>
    <recommendedName>
        <fullName evidence="7">Rhodopsin domain-containing protein</fullName>
    </recommendedName>
</protein>
<dbReference type="Proteomes" id="UP001219568">
    <property type="component" value="Unassembled WGS sequence"/>
</dbReference>
<evidence type="ECO:0000313" key="8">
    <source>
        <dbReference type="EMBL" id="KAJ6041536.1"/>
    </source>
</evidence>
<dbReference type="InterPro" id="IPR052337">
    <property type="entry name" value="SAT4-like"/>
</dbReference>
<proteinExistence type="inferred from homology"/>
<evidence type="ECO:0000313" key="9">
    <source>
        <dbReference type="Proteomes" id="UP001219568"/>
    </source>
</evidence>
<evidence type="ECO:0000259" key="7">
    <source>
        <dbReference type="Pfam" id="PF20684"/>
    </source>
</evidence>
<dbReference type="GO" id="GO:0016020">
    <property type="term" value="C:membrane"/>
    <property type="evidence" value="ECO:0007669"/>
    <property type="project" value="UniProtKB-SubCell"/>
</dbReference>
<keyword evidence="4 6" id="KW-0472">Membrane</keyword>
<dbReference type="InterPro" id="IPR049326">
    <property type="entry name" value="Rhodopsin_dom_fungi"/>
</dbReference>
<feature type="transmembrane region" description="Helical" evidence="6">
    <location>
        <begin position="6"/>
        <end position="27"/>
    </location>
</feature>
<evidence type="ECO:0000256" key="1">
    <source>
        <dbReference type="ARBA" id="ARBA00004141"/>
    </source>
</evidence>
<organism evidence="8 9">
    <name type="scientific">Penicillium canescens</name>
    <dbReference type="NCBI Taxonomy" id="5083"/>
    <lineage>
        <taxon>Eukaryota</taxon>
        <taxon>Fungi</taxon>
        <taxon>Dikarya</taxon>
        <taxon>Ascomycota</taxon>
        <taxon>Pezizomycotina</taxon>
        <taxon>Eurotiomycetes</taxon>
        <taxon>Eurotiomycetidae</taxon>
        <taxon>Eurotiales</taxon>
        <taxon>Aspergillaceae</taxon>
        <taxon>Penicillium</taxon>
    </lineage>
</organism>
<evidence type="ECO:0000256" key="2">
    <source>
        <dbReference type="ARBA" id="ARBA00022692"/>
    </source>
</evidence>
<comment type="caution">
    <text evidence="8">The sequence shown here is derived from an EMBL/GenBank/DDBJ whole genome shotgun (WGS) entry which is preliminary data.</text>
</comment>
<evidence type="ECO:0000256" key="6">
    <source>
        <dbReference type="SAM" id="Phobius"/>
    </source>
</evidence>
<reference evidence="8" key="1">
    <citation type="journal article" date="2023" name="IMA Fungus">
        <title>Comparative genomic study of the Penicillium genus elucidates a diverse pangenome and 15 lateral gene transfer events.</title>
        <authorList>
            <person name="Petersen C."/>
            <person name="Sorensen T."/>
            <person name="Nielsen M.R."/>
            <person name="Sondergaard T.E."/>
            <person name="Sorensen J.L."/>
            <person name="Fitzpatrick D.A."/>
            <person name="Frisvad J.C."/>
            <person name="Nielsen K.L."/>
        </authorList>
    </citation>
    <scope>NUCLEOTIDE SEQUENCE</scope>
    <source>
        <strain evidence="8">IBT 15450</strain>
    </source>
</reference>
<evidence type="ECO:0000256" key="5">
    <source>
        <dbReference type="ARBA" id="ARBA00038359"/>
    </source>
</evidence>
<feature type="transmembrane region" description="Helical" evidence="6">
    <location>
        <begin position="39"/>
        <end position="61"/>
    </location>
</feature>
<dbReference type="PANTHER" id="PTHR33048:SF155">
    <property type="entry name" value="INTEGRAL MEMBRANE PROTEIN"/>
    <property type="match status" value="1"/>
</dbReference>
<sequence length="332" mass="36417">MMFPSLVILFWVLGGVTTVVVALRIFAKARIGRLKADDATMMIAWVLAIVASTLFTIAVHYGYGQDIWELDFDSVVHVFKFYTITQACVIGSSTAGCVAFILYLQAILGGEMKHRIILFTLAILEVTFNAVSIILIFTGCKDLQSTWNKGLPRGCLTVPVKYATLTFKPVRPLLLASCFCEPRSPTYTLYLTDCSSLIAFNTAVDLYLVIVPTCIFWGLNLRLGVRISLIVLMSLGLFAMAASLAKTVSLKDITSPNFTGATSNLVRWGLVESYIVIITASLPCIRSLVVSSIHHMTSRQQHTNLDFVCFNGASSAQGDRSSMSEPSRQSHC</sequence>
<gene>
    <name evidence="8" type="ORF">N7460_006926</name>
</gene>
<keyword evidence="3 6" id="KW-1133">Transmembrane helix</keyword>
<evidence type="ECO:0000256" key="4">
    <source>
        <dbReference type="ARBA" id="ARBA00023136"/>
    </source>
</evidence>